<accession>C0QRW4</accession>
<reference evidence="1 2" key="1">
    <citation type="journal article" date="2009" name="J. Bacteriol.">
        <title>Complete and draft genome sequences of six members of the Aquificales.</title>
        <authorList>
            <person name="Reysenbach A.L."/>
            <person name="Hamamura N."/>
            <person name="Podar M."/>
            <person name="Griffiths E."/>
            <person name="Ferreira S."/>
            <person name="Hochstein R."/>
            <person name="Heidelberg J."/>
            <person name="Johnson J."/>
            <person name="Mead D."/>
            <person name="Pohorille A."/>
            <person name="Sarmiento M."/>
            <person name="Schweighofer K."/>
            <person name="Seshadri R."/>
            <person name="Voytek M.A."/>
        </authorList>
    </citation>
    <scope>NUCLEOTIDE SEQUENCE [LARGE SCALE GENOMIC DNA]</scope>
    <source>
        <strain evidence="2">DSM 14350 / EX-H1</strain>
    </source>
</reference>
<keyword evidence="2" id="KW-1185">Reference proteome</keyword>
<name>C0QRW4_PERMH</name>
<dbReference type="EMBL" id="CP001230">
    <property type="protein sequence ID" value="ACO04755.1"/>
    <property type="molecule type" value="Genomic_DNA"/>
</dbReference>
<dbReference type="InterPro" id="IPR029058">
    <property type="entry name" value="AB_hydrolase_fold"/>
</dbReference>
<dbReference type="KEGG" id="pmx:PERMA_1643"/>
<protein>
    <submittedName>
        <fullName evidence="1">Putative lipoprotein</fullName>
    </submittedName>
</protein>
<dbReference type="PIRSF" id="PIRSF029171">
    <property type="entry name" value="Esterase_LipA"/>
    <property type="match status" value="1"/>
</dbReference>
<dbReference type="RefSeq" id="WP_015898859.1">
    <property type="nucleotide sequence ID" value="NC_012440.1"/>
</dbReference>
<dbReference type="PROSITE" id="PS51257">
    <property type="entry name" value="PROKAR_LIPOPROTEIN"/>
    <property type="match status" value="1"/>
</dbReference>
<dbReference type="PaxDb" id="123214-PERMA_1643"/>
<dbReference type="eggNOG" id="COG1506">
    <property type="taxonomic scope" value="Bacteria"/>
</dbReference>
<dbReference type="GO" id="GO:0004806">
    <property type="term" value="F:triacylglycerol lipase activity"/>
    <property type="evidence" value="ECO:0007669"/>
    <property type="project" value="InterPro"/>
</dbReference>
<dbReference type="Gene3D" id="1.10.260.160">
    <property type="match status" value="1"/>
</dbReference>
<dbReference type="ESTHER" id="permh-c0qrw4">
    <property type="family name" value="Fungal-Bact_LIP"/>
</dbReference>
<dbReference type="Pfam" id="PF03583">
    <property type="entry name" value="LIP"/>
    <property type="match status" value="1"/>
</dbReference>
<dbReference type="GO" id="GO:0016042">
    <property type="term" value="P:lipid catabolic process"/>
    <property type="evidence" value="ECO:0007669"/>
    <property type="project" value="InterPro"/>
</dbReference>
<dbReference type="AlphaFoldDB" id="C0QRW4"/>
<proteinExistence type="predicted"/>
<dbReference type="OrthoDB" id="9955at2"/>
<dbReference type="STRING" id="123214.PERMA_1643"/>
<organism evidence="1 2">
    <name type="scientific">Persephonella marina (strain DSM 14350 / EX-H1)</name>
    <dbReference type="NCBI Taxonomy" id="123214"/>
    <lineage>
        <taxon>Bacteria</taxon>
        <taxon>Pseudomonadati</taxon>
        <taxon>Aquificota</taxon>
        <taxon>Aquificia</taxon>
        <taxon>Aquificales</taxon>
        <taxon>Hydrogenothermaceae</taxon>
        <taxon>Persephonella</taxon>
    </lineage>
</organism>
<dbReference type="Gene3D" id="3.40.50.1820">
    <property type="entry name" value="alpha/beta hydrolase"/>
    <property type="match status" value="1"/>
</dbReference>
<evidence type="ECO:0000313" key="1">
    <source>
        <dbReference type="EMBL" id="ACO04755.1"/>
    </source>
</evidence>
<gene>
    <name evidence="1" type="ordered locus">PERMA_1643</name>
</gene>
<dbReference type="InterPro" id="IPR005152">
    <property type="entry name" value="Lipase_secreted"/>
</dbReference>
<sequence length="442" mass="49312">MRRYLFLFFFLISGLFLAGCKNDTYVVPKPFIQAEEIGSLDKDTVNSFLQASGIDTTGKTIFGLKAYRITYWTLDDNNQKIKASGLLVIPDIDSLDPALRGLYSFPIISDQHGTIFLDSEAPTNAFSSDLEALRNGGKPSSTTFSTVLPYTGLLGFATVMPDYIGYGESKDHYHTYMLEQSLANSVIDLIRAVLEFCEKNGYHIKREVYLAGYSEGGYATMAAAKKIQTFYRYFDLKGVAPMAGVYDLEKMGAAIVTAPALTFPPFPAYVVYAYSQTYDYINLADLIQDTFINQLPSYFDKTKDGNTIYGMMFAAVGKTPGSDIFEVTDFFKPEAVNDYLTNDNNPFKVALRDNNVDDWVPKMKMVFIHCGGDNILPQALAYETYQKFVQAGAPDVEFIDPEVVYSSLVGPDGWDHAECAPYAYQILIGWLCVQEYGADRCN</sequence>
<dbReference type="Proteomes" id="UP000001366">
    <property type="component" value="Chromosome"/>
</dbReference>
<dbReference type="PANTHER" id="PTHR34853:SF1">
    <property type="entry name" value="LIPASE 5"/>
    <property type="match status" value="1"/>
</dbReference>
<dbReference type="SUPFAM" id="SSF53474">
    <property type="entry name" value="alpha/beta-Hydrolases"/>
    <property type="match status" value="1"/>
</dbReference>
<keyword evidence="1" id="KW-0449">Lipoprotein</keyword>
<dbReference type="HOGENOM" id="CLU_039051_1_0_0"/>
<evidence type="ECO:0000313" key="2">
    <source>
        <dbReference type="Proteomes" id="UP000001366"/>
    </source>
</evidence>
<dbReference type="PANTHER" id="PTHR34853">
    <property type="match status" value="1"/>
</dbReference>